<dbReference type="InterPro" id="IPR011606">
    <property type="entry name" value="Brnchd-chn_aa_trnsp_permease"/>
</dbReference>
<organism evidence="9 10">
    <name type="scientific">Ectopseudomonas mendocina</name>
    <name type="common">Pseudomonas mendocina</name>
    <dbReference type="NCBI Taxonomy" id="300"/>
    <lineage>
        <taxon>Bacteria</taxon>
        <taxon>Pseudomonadati</taxon>
        <taxon>Pseudomonadota</taxon>
        <taxon>Gammaproteobacteria</taxon>
        <taxon>Pseudomonadales</taxon>
        <taxon>Pseudomonadaceae</taxon>
        <taxon>Ectopseudomonas</taxon>
    </lineage>
</organism>
<evidence type="ECO:0000256" key="2">
    <source>
        <dbReference type="ARBA" id="ARBA00010735"/>
    </source>
</evidence>
<dbReference type="Pfam" id="PF03591">
    <property type="entry name" value="AzlC"/>
    <property type="match status" value="1"/>
</dbReference>
<keyword evidence="7 8" id="KW-0472">Membrane</keyword>
<keyword evidence="10" id="KW-1185">Reference proteome</keyword>
<evidence type="ECO:0000256" key="3">
    <source>
        <dbReference type="ARBA" id="ARBA00022448"/>
    </source>
</evidence>
<evidence type="ECO:0000256" key="1">
    <source>
        <dbReference type="ARBA" id="ARBA00004651"/>
    </source>
</evidence>
<proteinExistence type="inferred from homology"/>
<evidence type="ECO:0000256" key="6">
    <source>
        <dbReference type="ARBA" id="ARBA00022989"/>
    </source>
</evidence>
<keyword evidence="6 8" id="KW-1133">Transmembrane helix</keyword>
<reference evidence="9 10" key="1">
    <citation type="submission" date="2024-03" db="EMBL/GenBank/DDBJ databases">
        <title>Complete genome of BD2.</title>
        <authorList>
            <person name="Cao G."/>
        </authorList>
    </citation>
    <scope>NUCLEOTIDE SEQUENCE [LARGE SCALE GENOMIC DNA]</scope>
    <source>
        <strain evidence="9 10">BD2</strain>
    </source>
</reference>
<evidence type="ECO:0000256" key="7">
    <source>
        <dbReference type="ARBA" id="ARBA00023136"/>
    </source>
</evidence>
<keyword evidence="5 8" id="KW-0812">Transmembrane</keyword>
<name>A0ABZ2RB25_ECTME</name>
<evidence type="ECO:0000256" key="4">
    <source>
        <dbReference type="ARBA" id="ARBA00022475"/>
    </source>
</evidence>
<dbReference type="PANTHER" id="PTHR34979">
    <property type="entry name" value="INNER MEMBRANE PROTEIN YGAZ"/>
    <property type="match status" value="1"/>
</dbReference>
<protein>
    <submittedName>
        <fullName evidence="9">AzlC family ABC transporter permease</fullName>
    </submittedName>
</protein>
<keyword evidence="3" id="KW-0813">Transport</keyword>
<feature type="transmembrane region" description="Helical" evidence="8">
    <location>
        <begin position="194"/>
        <end position="227"/>
    </location>
</feature>
<evidence type="ECO:0000256" key="8">
    <source>
        <dbReference type="SAM" id="Phobius"/>
    </source>
</evidence>
<sequence>MRGQRIRAFGSGLTDSLSVAAGYLPIAFSFGVAAIQAGLPAAIAILASVIVYAGASQFLLISLLASGAGIWTALPTVMLMNARHVLYGPALIPGLSAPPQLRSPLQAFGLTDEVFATAMSKLPSINEADREHWLLGLQIGAYASWVGGTIVGVLLVAEVGNWPVSVREGLSFVLPALFFALLLETGVRRWMLPILAAALTAAVLGLFIANYNALVVAILVGAVVQAFWGKTS</sequence>
<evidence type="ECO:0000256" key="5">
    <source>
        <dbReference type="ARBA" id="ARBA00022692"/>
    </source>
</evidence>
<dbReference type="EMBL" id="CP148074">
    <property type="protein sequence ID" value="WXL24225.1"/>
    <property type="molecule type" value="Genomic_DNA"/>
</dbReference>
<dbReference type="PANTHER" id="PTHR34979:SF1">
    <property type="entry name" value="INNER MEMBRANE PROTEIN YGAZ"/>
    <property type="match status" value="1"/>
</dbReference>
<feature type="transmembrane region" description="Helical" evidence="8">
    <location>
        <begin position="21"/>
        <end position="52"/>
    </location>
</feature>
<dbReference type="Proteomes" id="UP001476583">
    <property type="component" value="Chromosome"/>
</dbReference>
<keyword evidence="4" id="KW-1003">Cell membrane</keyword>
<comment type="similarity">
    <text evidence="2">Belongs to the AzlC family.</text>
</comment>
<comment type="subcellular location">
    <subcellularLocation>
        <location evidence="1">Cell membrane</location>
        <topology evidence="1">Multi-pass membrane protein</topology>
    </subcellularLocation>
</comment>
<feature type="transmembrane region" description="Helical" evidence="8">
    <location>
        <begin position="58"/>
        <end position="79"/>
    </location>
</feature>
<feature type="transmembrane region" description="Helical" evidence="8">
    <location>
        <begin position="133"/>
        <end position="157"/>
    </location>
</feature>
<gene>
    <name evidence="9" type="ORF">WG219_12855</name>
</gene>
<evidence type="ECO:0000313" key="10">
    <source>
        <dbReference type="Proteomes" id="UP001476583"/>
    </source>
</evidence>
<evidence type="ECO:0000313" key="9">
    <source>
        <dbReference type="EMBL" id="WXL24225.1"/>
    </source>
</evidence>
<accession>A0ABZ2RB25</accession>
<feature type="transmembrane region" description="Helical" evidence="8">
    <location>
        <begin position="169"/>
        <end position="187"/>
    </location>
</feature>